<dbReference type="Proteomes" id="UP000683925">
    <property type="component" value="Unassembled WGS sequence"/>
</dbReference>
<accession>A0A8S1UMP9</accession>
<proteinExistence type="predicted"/>
<gene>
    <name evidence="1" type="ORF">POCTA_138.1.T0460003</name>
</gene>
<evidence type="ECO:0000313" key="2">
    <source>
        <dbReference type="Proteomes" id="UP000683925"/>
    </source>
</evidence>
<comment type="caution">
    <text evidence="1">The sequence shown here is derived from an EMBL/GenBank/DDBJ whole genome shotgun (WGS) entry which is preliminary data.</text>
</comment>
<name>A0A8S1UMP9_PAROT</name>
<reference evidence="1" key="1">
    <citation type="submission" date="2021-01" db="EMBL/GenBank/DDBJ databases">
        <authorList>
            <consortium name="Genoscope - CEA"/>
            <person name="William W."/>
        </authorList>
    </citation>
    <scope>NUCLEOTIDE SEQUENCE</scope>
</reference>
<organism evidence="1 2">
    <name type="scientific">Paramecium octaurelia</name>
    <dbReference type="NCBI Taxonomy" id="43137"/>
    <lineage>
        <taxon>Eukaryota</taxon>
        <taxon>Sar</taxon>
        <taxon>Alveolata</taxon>
        <taxon>Ciliophora</taxon>
        <taxon>Intramacronucleata</taxon>
        <taxon>Oligohymenophorea</taxon>
        <taxon>Peniculida</taxon>
        <taxon>Parameciidae</taxon>
        <taxon>Paramecium</taxon>
    </lineage>
</organism>
<dbReference type="AlphaFoldDB" id="A0A8S1UMP9"/>
<protein>
    <submittedName>
        <fullName evidence="1">Uncharacterized protein</fullName>
    </submittedName>
</protein>
<evidence type="ECO:0000313" key="1">
    <source>
        <dbReference type="EMBL" id="CAD8164932.1"/>
    </source>
</evidence>
<dbReference type="EMBL" id="CAJJDP010000046">
    <property type="protein sequence ID" value="CAD8164932.1"/>
    <property type="molecule type" value="Genomic_DNA"/>
</dbReference>
<keyword evidence="2" id="KW-1185">Reference proteome</keyword>
<sequence>MFQKLFLKQFLYLKLLKDSLEPKGQILLIVNEQKGKGLAKLVYQEKKSKQRNKNTKMLVKLKTLESDFTKGNSKMKLYFYQIKFKM</sequence>